<dbReference type="GeneID" id="65128345"/>
<dbReference type="RefSeq" id="YP_010110055.1">
    <property type="nucleotide sequence ID" value="NC_055867.1"/>
</dbReference>
<dbReference type="Proteomes" id="UP000516645">
    <property type="component" value="Segment"/>
</dbReference>
<keyword evidence="3" id="KW-1185">Reference proteome</keyword>
<reference evidence="2 3" key="1">
    <citation type="submission" date="2020-07" db="EMBL/GenBank/DDBJ databases">
        <authorList>
            <person name="Bortz R.L."/>
            <person name="Bai C."/>
            <person name="Brody A."/>
            <person name="Douse D."/>
            <person name="Feder N.M."/>
            <person name="Fischer E."/>
            <person name="Kim I."/>
            <person name="Kornbau S."/>
            <person name="Malek C.E."/>
            <person name="Menendez J.A."/>
            <person name="Moore R.J."/>
            <person name="Pinkovsky V.I."/>
            <person name="Raghavan D."/>
            <person name="Reznik A.S."/>
            <person name="Sciarra A.R."/>
            <person name="Starinsky S.F."/>
            <person name="Vaughan O."/>
            <person name="Walker S.E."/>
            <person name="Wiemann J."/>
            <person name="Butela K.A."/>
            <person name="Garlena R.A."/>
            <person name="Russell D.A."/>
            <person name="Pope W.H."/>
            <person name="Jacobs-Sera D."/>
            <person name="Hatfull G.F."/>
        </authorList>
    </citation>
    <scope>NUCLEOTIDE SEQUENCE [LARGE SCALE GENOMIC DNA]</scope>
</reference>
<proteinExistence type="predicted"/>
<keyword evidence="1" id="KW-0472">Membrane</keyword>
<protein>
    <submittedName>
        <fullName evidence="2">Membrane protein</fullName>
    </submittedName>
</protein>
<name>A0A7L7SHV8_9CAUD</name>
<accession>A0A7L7SHV8</accession>
<evidence type="ECO:0000256" key="1">
    <source>
        <dbReference type="SAM" id="Phobius"/>
    </source>
</evidence>
<feature type="transmembrane region" description="Helical" evidence="1">
    <location>
        <begin position="43"/>
        <end position="68"/>
    </location>
</feature>
<keyword evidence="1" id="KW-1133">Transmembrane helix</keyword>
<gene>
    <name evidence="2" type="primary">15</name>
    <name evidence="2" type="ORF">SEA_CLOWN_15</name>
</gene>
<dbReference type="KEGG" id="vg:65128345"/>
<organism evidence="2 3">
    <name type="scientific">Gordonia phage Clown</name>
    <dbReference type="NCBI Taxonomy" id="2759393"/>
    <lineage>
        <taxon>Viruses</taxon>
        <taxon>Duplodnaviria</taxon>
        <taxon>Heunggongvirae</taxon>
        <taxon>Uroviricota</taxon>
        <taxon>Caudoviricetes</taxon>
        <taxon>Stackebrandtviridae</taxon>
        <taxon>Frickvirinae</taxon>
        <taxon>Clownvirus</taxon>
        <taxon>Clownvirus clown</taxon>
    </lineage>
</organism>
<dbReference type="EMBL" id="MT771343">
    <property type="protein sequence ID" value="QOC56013.1"/>
    <property type="molecule type" value="Genomic_DNA"/>
</dbReference>
<sequence>MTVLTAVLAIGLIIRLTRLIVADTITHPLRARIVVWLGPTHPIATLVCCAWCMSVWIGAAIATLGYLYTEGPWWQWIGIAGTASWLAGIATQIDPAYTSSEDEK</sequence>
<keyword evidence="1" id="KW-0812">Transmembrane</keyword>
<evidence type="ECO:0000313" key="2">
    <source>
        <dbReference type="EMBL" id="QOC56013.1"/>
    </source>
</evidence>
<evidence type="ECO:0000313" key="3">
    <source>
        <dbReference type="Proteomes" id="UP000516645"/>
    </source>
</evidence>